<keyword evidence="3" id="KW-0732">Signal</keyword>
<evidence type="ECO:0000256" key="1">
    <source>
        <dbReference type="ARBA" id="ARBA00010088"/>
    </source>
</evidence>
<organism evidence="5 6">
    <name type="scientific">Chaetomium fimeti</name>
    <dbReference type="NCBI Taxonomy" id="1854472"/>
    <lineage>
        <taxon>Eukaryota</taxon>
        <taxon>Fungi</taxon>
        <taxon>Dikarya</taxon>
        <taxon>Ascomycota</taxon>
        <taxon>Pezizomycotina</taxon>
        <taxon>Sordariomycetes</taxon>
        <taxon>Sordariomycetidae</taxon>
        <taxon>Sordariales</taxon>
        <taxon>Chaetomiaceae</taxon>
        <taxon>Chaetomium</taxon>
    </lineage>
</organism>
<reference evidence="5" key="2">
    <citation type="submission" date="2023-06" db="EMBL/GenBank/DDBJ databases">
        <authorList>
            <consortium name="Lawrence Berkeley National Laboratory"/>
            <person name="Haridas S."/>
            <person name="Hensen N."/>
            <person name="Bonometti L."/>
            <person name="Westerberg I."/>
            <person name="Brannstrom I.O."/>
            <person name="Guillou S."/>
            <person name="Cros-Aarteil S."/>
            <person name="Calhoun S."/>
            <person name="Kuo A."/>
            <person name="Mondo S."/>
            <person name="Pangilinan J."/>
            <person name="Riley R."/>
            <person name="Labutti K."/>
            <person name="Andreopoulos B."/>
            <person name="Lipzen A."/>
            <person name="Chen C."/>
            <person name="Yanf M."/>
            <person name="Daum C."/>
            <person name="Ng V."/>
            <person name="Clum A."/>
            <person name="Steindorff A."/>
            <person name="Ohm R."/>
            <person name="Martin F."/>
            <person name="Silar P."/>
            <person name="Natvig D."/>
            <person name="Lalanne C."/>
            <person name="Gautier V."/>
            <person name="Ament-Velasquez S.L."/>
            <person name="Kruys A."/>
            <person name="Hutchinson M.I."/>
            <person name="Powell A.J."/>
            <person name="Barry K."/>
            <person name="Miller A.N."/>
            <person name="Grigoriev I.V."/>
            <person name="Debuchy R."/>
            <person name="Gladieux P."/>
            <person name="Thoren M.H."/>
            <person name="Johannesson H."/>
        </authorList>
    </citation>
    <scope>NUCLEOTIDE SEQUENCE</scope>
    <source>
        <strain evidence="5">CBS 168.71</strain>
    </source>
</reference>
<feature type="domain" description="Peptidase S33 tripeptidyl aminopeptidase-like C-terminal" evidence="4">
    <location>
        <begin position="474"/>
        <end position="584"/>
    </location>
</feature>
<evidence type="ECO:0000256" key="2">
    <source>
        <dbReference type="ARBA" id="ARBA00022801"/>
    </source>
</evidence>
<accession>A0AAE0H5H2</accession>
<name>A0AAE0H5H2_9PEZI</name>
<dbReference type="InterPro" id="IPR013595">
    <property type="entry name" value="Pept_S33_TAP-like_C"/>
</dbReference>
<dbReference type="PANTHER" id="PTHR43248">
    <property type="entry name" value="2-SUCCINYL-6-HYDROXY-2,4-CYCLOHEXADIENE-1-CARBOXYLATE SYNTHASE"/>
    <property type="match status" value="1"/>
</dbReference>
<dbReference type="PANTHER" id="PTHR43248:SF25">
    <property type="entry name" value="AB HYDROLASE-1 DOMAIN-CONTAINING PROTEIN-RELATED"/>
    <property type="match status" value="1"/>
</dbReference>
<evidence type="ECO:0000259" key="4">
    <source>
        <dbReference type="Pfam" id="PF08386"/>
    </source>
</evidence>
<protein>
    <submittedName>
        <fullName evidence="5">TAP-like protein-domain-containing protein</fullName>
    </submittedName>
</protein>
<feature type="signal peptide" evidence="3">
    <location>
        <begin position="1"/>
        <end position="23"/>
    </location>
</feature>
<feature type="chain" id="PRO_5042016270" evidence="3">
    <location>
        <begin position="24"/>
        <end position="601"/>
    </location>
</feature>
<reference evidence="5" key="1">
    <citation type="journal article" date="2023" name="Mol. Phylogenet. Evol.">
        <title>Genome-scale phylogeny and comparative genomics of the fungal order Sordariales.</title>
        <authorList>
            <person name="Hensen N."/>
            <person name="Bonometti L."/>
            <person name="Westerberg I."/>
            <person name="Brannstrom I.O."/>
            <person name="Guillou S."/>
            <person name="Cros-Aarteil S."/>
            <person name="Calhoun S."/>
            <person name="Haridas S."/>
            <person name="Kuo A."/>
            <person name="Mondo S."/>
            <person name="Pangilinan J."/>
            <person name="Riley R."/>
            <person name="LaButti K."/>
            <person name="Andreopoulos B."/>
            <person name="Lipzen A."/>
            <person name="Chen C."/>
            <person name="Yan M."/>
            <person name="Daum C."/>
            <person name="Ng V."/>
            <person name="Clum A."/>
            <person name="Steindorff A."/>
            <person name="Ohm R.A."/>
            <person name="Martin F."/>
            <person name="Silar P."/>
            <person name="Natvig D.O."/>
            <person name="Lalanne C."/>
            <person name="Gautier V."/>
            <person name="Ament-Velasquez S.L."/>
            <person name="Kruys A."/>
            <person name="Hutchinson M.I."/>
            <person name="Powell A.J."/>
            <person name="Barry K."/>
            <person name="Miller A.N."/>
            <person name="Grigoriev I.V."/>
            <person name="Debuchy R."/>
            <person name="Gladieux P."/>
            <person name="Hiltunen Thoren M."/>
            <person name="Johannesson H."/>
        </authorList>
    </citation>
    <scope>NUCLEOTIDE SEQUENCE</scope>
    <source>
        <strain evidence="5">CBS 168.71</strain>
    </source>
</reference>
<sequence>MRLPAPSWTFWSTALLFTTPTTAFLPLRTRQAEDIAAAFDWASITPTPDLQYHPCYDTFQCARLRVPLDWSKEAGSNASSFSSSSPGPYAAIAIVTLPATVPVTDPAYAGPILINPGGPAGSGTDMALGLATVMQGLVDVPGVRHYDLLGFDPRGVRLSTPSGSCYASQFNRAMDAVALRGMPTALSEQGLQMRFGMNRAVGELCDGDVFRHLSTASVARDMLEIVDRSHELVVKAKGAAGSNSTASACGGNGEKPRLQYMGFSYGTFLGNTFASMFPGRVGRMLVDGVVDGADYTAGTWEKNIGDADASVDIFYRTCFDSEASCPLRQSSDTSFTDIRTRVDALLSSLREAPVMTVYNDRVYTMTSYLLGEKIRTSLYAPIQNYEPLAISLAEALVGNFSSILADQVVMGFDLPSSVCTESSASDPADPPQEYNFASEVSRGIICGDSQASAGERDLAWAADTVARITNQSSTIGEAWTNIPLACADWPFTPPYAFAGPFGSKAPDNSSNTPAAPLLILSTKTDHATPLENAYSLSRLHEGSSVAMVDAVGHCALLATTSSCIYGIVQEYFHTGKVPVNGTVCEAECVPEIPFKACPGLP</sequence>
<dbReference type="SUPFAM" id="SSF53474">
    <property type="entry name" value="alpha/beta-Hydrolases"/>
    <property type="match status" value="1"/>
</dbReference>
<dbReference type="InterPro" id="IPR051601">
    <property type="entry name" value="Serine_prot/Carboxylest_S33"/>
</dbReference>
<comment type="similarity">
    <text evidence="1">Belongs to the peptidase S33 family.</text>
</comment>
<dbReference type="EMBL" id="JAUEPN010000014">
    <property type="protein sequence ID" value="KAK3290247.1"/>
    <property type="molecule type" value="Genomic_DNA"/>
</dbReference>
<keyword evidence="6" id="KW-1185">Reference proteome</keyword>
<dbReference type="RefSeq" id="XP_062653761.1">
    <property type="nucleotide sequence ID" value="XM_062805513.1"/>
</dbReference>
<evidence type="ECO:0000313" key="6">
    <source>
        <dbReference type="Proteomes" id="UP001278766"/>
    </source>
</evidence>
<dbReference type="GO" id="GO:0016787">
    <property type="term" value="F:hydrolase activity"/>
    <property type="evidence" value="ECO:0007669"/>
    <property type="project" value="UniProtKB-KW"/>
</dbReference>
<comment type="caution">
    <text evidence="5">The sequence shown here is derived from an EMBL/GenBank/DDBJ whole genome shotgun (WGS) entry which is preliminary data.</text>
</comment>
<dbReference type="Gene3D" id="3.40.50.1820">
    <property type="entry name" value="alpha/beta hydrolase"/>
    <property type="match status" value="1"/>
</dbReference>
<proteinExistence type="inferred from homology"/>
<keyword evidence="2" id="KW-0378">Hydrolase</keyword>
<evidence type="ECO:0000256" key="3">
    <source>
        <dbReference type="SAM" id="SignalP"/>
    </source>
</evidence>
<dbReference type="Pfam" id="PF08386">
    <property type="entry name" value="Abhydrolase_4"/>
    <property type="match status" value="1"/>
</dbReference>
<evidence type="ECO:0000313" key="5">
    <source>
        <dbReference type="EMBL" id="KAK3290247.1"/>
    </source>
</evidence>
<dbReference type="GeneID" id="87842461"/>
<dbReference type="AlphaFoldDB" id="A0AAE0H5H2"/>
<gene>
    <name evidence="5" type="ORF">B0H64DRAFT_421103</name>
</gene>
<dbReference type="InterPro" id="IPR029058">
    <property type="entry name" value="AB_hydrolase_fold"/>
</dbReference>
<dbReference type="Proteomes" id="UP001278766">
    <property type="component" value="Unassembled WGS sequence"/>
</dbReference>